<dbReference type="PANTHER" id="PTHR37526">
    <property type="entry name" value="PROTEIN TUSB"/>
    <property type="match status" value="1"/>
</dbReference>
<gene>
    <name evidence="1" type="ORF">TW71_24370</name>
</gene>
<organism evidence="1">
    <name type="scientific">Vibrio coralliilyticus</name>
    <dbReference type="NCBI Taxonomy" id="190893"/>
    <lineage>
        <taxon>Bacteria</taxon>
        <taxon>Pseudomonadati</taxon>
        <taxon>Pseudomonadota</taxon>
        <taxon>Gammaproteobacteria</taxon>
        <taxon>Vibrionales</taxon>
        <taxon>Vibrionaceae</taxon>
        <taxon>Vibrio</taxon>
    </lineage>
</organism>
<dbReference type="Pfam" id="PF04077">
    <property type="entry name" value="DsrH"/>
    <property type="match status" value="1"/>
</dbReference>
<proteinExistence type="predicted"/>
<dbReference type="GeneID" id="93940777"/>
<dbReference type="PANTHER" id="PTHR37526:SF1">
    <property type="entry name" value="PROTEIN TUSB"/>
    <property type="match status" value="1"/>
</dbReference>
<dbReference type="InterPro" id="IPR027396">
    <property type="entry name" value="DsrEFH-like"/>
</dbReference>
<dbReference type="AlphaFoldDB" id="A0A837FYF2"/>
<sequence length="91" mass="10145">MLHIVKSVAALEDVVKVYADGDALLLIEDAVYAVNPQHKTYPLIKGFNTFVLQSDLAARGILNRMSPSIEMVDYEGFVDLTSEQENSLTWD</sequence>
<dbReference type="SUPFAM" id="SSF75169">
    <property type="entry name" value="DsrEFH-like"/>
    <property type="match status" value="1"/>
</dbReference>
<dbReference type="RefSeq" id="WP_045987532.1">
    <property type="nucleotide sequence ID" value="NZ_CP063051.1"/>
</dbReference>
<protein>
    <submittedName>
        <fullName evidence="1">Sulfur relay protein TusB</fullName>
    </submittedName>
</protein>
<dbReference type="Gene3D" id="3.40.1260.10">
    <property type="entry name" value="DsrEFH-like"/>
    <property type="match status" value="1"/>
</dbReference>
<reference evidence="1" key="1">
    <citation type="journal article" date="2015" name="BMC Genomics">
        <title>Genome mining reveals unlocked bioactive potential of marine Gram-negative bacteria.</title>
        <authorList>
            <person name="Machado H."/>
            <person name="Sonnenschein E.C."/>
            <person name="Melchiorsen J."/>
            <person name="Gram L."/>
        </authorList>
    </citation>
    <scope>NUCLEOTIDE SEQUENCE</scope>
    <source>
        <strain evidence="1">S2052</strain>
    </source>
</reference>
<dbReference type="NCBIfam" id="TIGR03011">
    <property type="entry name" value="sulf_tusB_dsrH"/>
    <property type="match status" value="1"/>
</dbReference>
<dbReference type="EMBL" id="JXXR01000033">
    <property type="protein sequence ID" value="KJY66706.1"/>
    <property type="molecule type" value="Genomic_DNA"/>
</dbReference>
<name>A0A837FYF2_9VIBR</name>
<comment type="caution">
    <text evidence="1">The sequence shown here is derived from an EMBL/GenBank/DDBJ whole genome shotgun (WGS) entry which is preliminary data.</text>
</comment>
<dbReference type="GO" id="GO:1990228">
    <property type="term" value="C:sulfurtransferase complex"/>
    <property type="evidence" value="ECO:0007669"/>
    <property type="project" value="TreeGrafter"/>
</dbReference>
<accession>A0A837FYF2</accession>
<dbReference type="GO" id="GO:0002143">
    <property type="term" value="P:tRNA wobble position uridine thiolation"/>
    <property type="evidence" value="ECO:0007669"/>
    <property type="project" value="InterPro"/>
</dbReference>
<evidence type="ECO:0000313" key="1">
    <source>
        <dbReference type="EMBL" id="KJY66706.1"/>
    </source>
</evidence>
<dbReference type="InterPro" id="IPR007215">
    <property type="entry name" value="Sulphur_relay_TusB/DsrH"/>
</dbReference>